<feature type="domain" description="DUF4780" evidence="1">
    <location>
        <begin position="2"/>
        <end position="57"/>
    </location>
</feature>
<dbReference type="Pfam" id="PF16012">
    <property type="entry name" value="DUF4780"/>
    <property type="match status" value="1"/>
</dbReference>
<dbReference type="Proteomes" id="UP000008744">
    <property type="component" value="Unassembled WGS sequence"/>
</dbReference>
<evidence type="ECO:0000313" key="2">
    <source>
        <dbReference type="EMBL" id="EDW36774.1"/>
    </source>
</evidence>
<dbReference type="PhylomeDB" id="B4HA85"/>
<evidence type="ECO:0000259" key="1">
    <source>
        <dbReference type="Pfam" id="PF16012"/>
    </source>
</evidence>
<evidence type="ECO:0000313" key="3">
    <source>
        <dbReference type="Proteomes" id="UP000008744"/>
    </source>
</evidence>
<organism evidence="3">
    <name type="scientific">Drosophila persimilis</name>
    <name type="common">Fruit fly</name>
    <dbReference type="NCBI Taxonomy" id="7234"/>
    <lineage>
        <taxon>Eukaryota</taxon>
        <taxon>Metazoa</taxon>
        <taxon>Ecdysozoa</taxon>
        <taxon>Arthropoda</taxon>
        <taxon>Hexapoda</taxon>
        <taxon>Insecta</taxon>
        <taxon>Pterygota</taxon>
        <taxon>Neoptera</taxon>
        <taxon>Endopterygota</taxon>
        <taxon>Diptera</taxon>
        <taxon>Brachycera</taxon>
        <taxon>Muscomorpha</taxon>
        <taxon>Ephydroidea</taxon>
        <taxon>Drosophilidae</taxon>
        <taxon>Drosophila</taxon>
        <taxon>Sophophora</taxon>
    </lineage>
</organism>
<reference evidence="2 3" key="1">
    <citation type="journal article" date="2007" name="Nature">
        <title>Evolution of genes and genomes on the Drosophila phylogeny.</title>
        <authorList>
            <consortium name="Drosophila 12 Genomes Consortium"/>
            <person name="Clark A.G."/>
            <person name="Eisen M.B."/>
            <person name="Smith D.R."/>
            <person name="Bergman C.M."/>
            <person name="Oliver B."/>
            <person name="Markow T.A."/>
            <person name="Kaufman T.C."/>
            <person name="Kellis M."/>
            <person name="Gelbart W."/>
            <person name="Iyer V.N."/>
            <person name="Pollard D.A."/>
            <person name="Sackton T.B."/>
            <person name="Larracuente A.M."/>
            <person name="Singh N.D."/>
            <person name="Abad J.P."/>
            <person name="Abt D.N."/>
            <person name="Adryan B."/>
            <person name="Aguade M."/>
            <person name="Akashi H."/>
            <person name="Anderson W.W."/>
            <person name="Aquadro C.F."/>
            <person name="Ardell D.H."/>
            <person name="Arguello R."/>
            <person name="Artieri C.G."/>
            <person name="Barbash D.A."/>
            <person name="Barker D."/>
            <person name="Barsanti P."/>
            <person name="Batterham P."/>
            <person name="Batzoglou S."/>
            <person name="Begun D."/>
            <person name="Bhutkar A."/>
            <person name="Blanco E."/>
            <person name="Bosak S.A."/>
            <person name="Bradley R.K."/>
            <person name="Brand A.D."/>
            <person name="Brent M.R."/>
            <person name="Brooks A.N."/>
            <person name="Brown R.H."/>
            <person name="Butlin R.K."/>
            <person name="Caggese C."/>
            <person name="Calvi B.R."/>
            <person name="Bernardo de Carvalho A."/>
            <person name="Caspi A."/>
            <person name="Castrezana S."/>
            <person name="Celniker S.E."/>
            <person name="Chang J.L."/>
            <person name="Chapple C."/>
            <person name="Chatterji S."/>
            <person name="Chinwalla A."/>
            <person name="Civetta A."/>
            <person name="Clifton S.W."/>
            <person name="Comeron J.M."/>
            <person name="Costello J.C."/>
            <person name="Coyne J.A."/>
            <person name="Daub J."/>
            <person name="David R.G."/>
            <person name="Delcher A.L."/>
            <person name="Delehaunty K."/>
            <person name="Do C.B."/>
            <person name="Ebling H."/>
            <person name="Edwards K."/>
            <person name="Eickbush T."/>
            <person name="Evans J.D."/>
            <person name="Filipski A."/>
            <person name="Findeiss S."/>
            <person name="Freyhult E."/>
            <person name="Fulton L."/>
            <person name="Fulton R."/>
            <person name="Garcia A.C."/>
            <person name="Gardiner A."/>
            <person name="Garfield D.A."/>
            <person name="Garvin B.E."/>
            <person name="Gibson G."/>
            <person name="Gilbert D."/>
            <person name="Gnerre S."/>
            <person name="Godfrey J."/>
            <person name="Good R."/>
            <person name="Gotea V."/>
            <person name="Gravely B."/>
            <person name="Greenberg A.J."/>
            <person name="Griffiths-Jones S."/>
            <person name="Gross S."/>
            <person name="Guigo R."/>
            <person name="Gustafson E.A."/>
            <person name="Haerty W."/>
            <person name="Hahn M.W."/>
            <person name="Halligan D.L."/>
            <person name="Halpern A.L."/>
            <person name="Halter G.M."/>
            <person name="Han M.V."/>
            <person name="Heger A."/>
            <person name="Hillier L."/>
            <person name="Hinrichs A.S."/>
            <person name="Holmes I."/>
            <person name="Hoskins R.A."/>
            <person name="Hubisz M.J."/>
            <person name="Hultmark D."/>
            <person name="Huntley M.A."/>
            <person name="Jaffe D.B."/>
            <person name="Jagadeeshan S."/>
            <person name="Jeck W.R."/>
            <person name="Johnson J."/>
            <person name="Jones C.D."/>
            <person name="Jordan W.C."/>
            <person name="Karpen G.H."/>
            <person name="Kataoka E."/>
            <person name="Keightley P.D."/>
            <person name="Kheradpour P."/>
            <person name="Kirkness E.F."/>
            <person name="Koerich L.B."/>
            <person name="Kristiansen K."/>
            <person name="Kudrna D."/>
            <person name="Kulathinal R.J."/>
            <person name="Kumar S."/>
            <person name="Kwok R."/>
            <person name="Lander E."/>
            <person name="Langley C.H."/>
            <person name="Lapoint R."/>
            <person name="Lazzaro B.P."/>
            <person name="Lee S.J."/>
            <person name="Levesque L."/>
            <person name="Li R."/>
            <person name="Lin C.F."/>
            <person name="Lin M.F."/>
            <person name="Lindblad-Toh K."/>
            <person name="Llopart A."/>
            <person name="Long M."/>
            <person name="Low L."/>
            <person name="Lozovsky E."/>
            <person name="Lu J."/>
            <person name="Luo M."/>
            <person name="Machado C.A."/>
            <person name="Makalowski W."/>
            <person name="Marzo M."/>
            <person name="Matsuda M."/>
            <person name="Matzkin L."/>
            <person name="McAllister B."/>
            <person name="McBride C.S."/>
            <person name="McKernan B."/>
            <person name="McKernan K."/>
            <person name="Mendez-Lago M."/>
            <person name="Minx P."/>
            <person name="Mollenhauer M.U."/>
            <person name="Montooth K."/>
            <person name="Mount S.M."/>
            <person name="Mu X."/>
            <person name="Myers E."/>
            <person name="Negre B."/>
            <person name="Newfeld S."/>
            <person name="Nielsen R."/>
            <person name="Noor M.A."/>
            <person name="O'Grady P."/>
            <person name="Pachter L."/>
            <person name="Papaceit M."/>
            <person name="Parisi M.J."/>
            <person name="Parisi M."/>
            <person name="Parts L."/>
            <person name="Pedersen J.S."/>
            <person name="Pesole G."/>
            <person name="Phillippy A.M."/>
            <person name="Ponting C.P."/>
            <person name="Pop M."/>
            <person name="Porcelli D."/>
            <person name="Powell J.R."/>
            <person name="Prohaska S."/>
            <person name="Pruitt K."/>
            <person name="Puig M."/>
            <person name="Quesneville H."/>
            <person name="Ram K.R."/>
            <person name="Rand D."/>
            <person name="Rasmussen M.D."/>
            <person name="Reed L.K."/>
            <person name="Reenan R."/>
            <person name="Reily A."/>
            <person name="Remington K.A."/>
            <person name="Rieger T.T."/>
            <person name="Ritchie M.G."/>
            <person name="Robin C."/>
            <person name="Rogers Y.H."/>
            <person name="Rohde C."/>
            <person name="Rozas J."/>
            <person name="Rubenfield M.J."/>
            <person name="Ruiz A."/>
            <person name="Russo S."/>
            <person name="Salzberg S.L."/>
            <person name="Sanchez-Gracia A."/>
            <person name="Saranga D.J."/>
            <person name="Sato H."/>
            <person name="Schaeffer S.W."/>
            <person name="Schatz M.C."/>
            <person name="Schlenke T."/>
            <person name="Schwartz R."/>
            <person name="Segarra C."/>
            <person name="Singh R.S."/>
            <person name="Sirot L."/>
            <person name="Sirota M."/>
            <person name="Sisneros N.B."/>
            <person name="Smith C.D."/>
            <person name="Smith T.F."/>
            <person name="Spieth J."/>
            <person name="Stage D.E."/>
            <person name="Stark A."/>
            <person name="Stephan W."/>
            <person name="Strausberg R.L."/>
            <person name="Strempel S."/>
            <person name="Sturgill D."/>
            <person name="Sutton G."/>
            <person name="Sutton G.G."/>
            <person name="Tao W."/>
            <person name="Teichmann S."/>
            <person name="Tobari Y.N."/>
            <person name="Tomimura Y."/>
            <person name="Tsolas J.M."/>
            <person name="Valente V.L."/>
            <person name="Venter E."/>
            <person name="Venter J.C."/>
            <person name="Vicario S."/>
            <person name="Vieira F.G."/>
            <person name="Vilella A.J."/>
            <person name="Villasante A."/>
            <person name="Walenz B."/>
            <person name="Wang J."/>
            <person name="Wasserman M."/>
            <person name="Watts T."/>
            <person name="Wilson D."/>
            <person name="Wilson R.K."/>
            <person name="Wing R.A."/>
            <person name="Wolfner M.F."/>
            <person name="Wong A."/>
            <person name="Wong G.K."/>
            <person name="Wu C.I."/>
            <person name="Wu G."/>
            <person name="Yamamoto D."/>
            <person name="Yang H.P."/>
            <person name="Yang S.P."/>
            <person name="Yorke J.A."/>
            <person name="Yoshida K."/>
            <person name="Zdobnov E."/>
            <person name="Zhang P."/>
            <person name="Zhang Y."/>
            <person name="Zimin A.V."/>
            <person name="Baldwin J."/>
            <person name="Abdouelleil A."/>
            <person name="Abdulkadir J."/>
            <person name="Abebe A."/>
            <person name="Abera B."/>
            <person name="Abreu J."/>
            <person name="Acer S.C."/>
            <person name="Aftuck L."/>
            <person name="Alexander A."/>
            <person name="An P."/>
            <person name="Anderson E."/>
            <person name="Anderson S."/>
            <person name="Arachi H."/>
            <person name="Azer M."/>
            <person name="Bachantsang P."/>
            <person name="Barry A."/>
            <person name="Bayul T."/>
            <person name="Berlin A."/>
            <person name="Bessette D."/>
            <person name="Bloom T."/>
            <person name="Blye J."/>
            <person name="Boguslavskiy L."/>
            <person name="Bonnet C."/>
            <person name="Boukhgalter B."/>
            <person name="Bourzgui I."/>
            <person name="Brown A."/>
            <person name="Cahill P."/>
            <person name="Channer S."/>
            <person name="Cheshatsang Y."/>
            <person name="Chuda L."/>
            <person name="Citroen M."/>
            <person name="Collymore A."/>
            <person name="Cooke P."/>
            <person name="Costello M."/>
            <person name="D'Aco K."/>
            <person name="Daza R."/>
            <person name="De Haan G."/>
            <person name="DeGray S."/>
            <person name="DeMaso C."/>
            <person name="Dhargay N."/>
            <person name="Dooley K."/>
            <person name="Dooley E."/>
            <person name="Doricent M."/>
            <person name="Dorje P."/>
            <person name="Dorjee K."/>
            <person name="Dupes A."/>
            <person name="Elong R."/>
            <person name="Falk J."/>
            <person name="Farina A."/>
            <person name="Faro S."/>
            <person name="Ferguson D."/>
            <person name="Fisher S."/>
            <person name="Foley C.D."/>
            <person name="Franke A."/>
            <person name="Friedrich D."/>
            <person name="Gadbois L."/>
            <person name="Gearin G."/>
            <person name="Gearin C.R."/>
            <person name="Giannoukos G."/>
            <person name="Goode T."/>
            <person name="Graham J."/>
            <person name="Grandbois E."/>
            <person name="Grewal S."/>
            <person name="Gyaltsen K."/>
            <person name="Hafez N."/>
            <person name="Hagos B."/>
            <person name="Hall J."/>
            <person name="Henson C."/>
            <person name="Hollinger A."/>
            <person name="Honan T."/>
            <person name="Huard M.D."/>
            <person name="Hughes L."/>
            <person name="Hurhula B."/>
            <person name="Husby M.E."/>
            <person name="Kamat A."/>
            <person name="Kanga B."/>
            <person name="Kashin S."/>
            <person name="Khazanovich D."/>
            <person name="Kisner P."/>
            <person name="Lance K."/>
            <person name="Lara M."/>
            <person name="Lee W."/>
            <person name="Lennon N."/>
            <person name="Letendre F."/>
            <person name="LeVine R."/>
            <person name="Lipovsky A."/>
            <person name="Liu X."/>
            <person name="Liu J."/>
            <person name="Liu S."/>
            <person name="Lokyitsang T."/>
            <person name="Lokyitsang Y."/>
            <person name="Lubonja R."/>
            <person name="Lui A."/>
            <person name="MacDonald P."/>
            <person name="Magnisalis V."/>
            <person name="Maru K."/>
            <person name="Matthews C."/>
            <person name="McCusker W."/>
            <person name="McDonough S."/>
            <person name="Mehta T."/>
            <person name="Meldrim J."/>
            <person name="Meneus L."/>
            <person name="Mihai O."/>
            <person name="Mihalev A."/>
            <person name="Mihova T."/>
            <person name="Mittelman R."/>
            <person name="Mlenga V."/>
            <person name="Montmayeur A."/>
            <person name="Mulrain L."/>
            <person name="Navidi A."/>
            <person name="Naylor J."/>
            <person name="Negash T."/>
            <person name="Nguyen T."/>
            <person name="Nguyen N."/>
            <person name="Nicol R."/>
            <person name="Norbu C."/>
            <person name="Norbu N."/>
            <person name="Novod N."/>
            <person name="O'Neill B."/>
            <person name="Osman S."/>
            <person name="Markiewicz E."/>
            <person name="Oyono O.L."/>
            <person name="Patti C."/>
            <person name="Phunkhang P."/>
            <person name="Pierre F."/>
            <person name="Priest M."/>
            <person name="Raghuraman S."/>
            <person name="Rege F."/>
            <person name="Reyes R."/>
            <person name="Rise C."/>
            <person name="Rogov P."/>
            <person name="Ross K."/>
            <person name="Ryan E."/>
            <person name="Settipalli S."/>
            <person name="Shea T."/>
            <person name="Sherpa N."/>
            <person name="Shi L."/>
            <person name="Shih D."/>
            <person name="Sparrow T."/>
            <person name="Spaulding J."/>
            <person name="Stalker J."/>
            <person name="Stange-Thomann N."/>
            <person name="Stavropoulos S."/>
            <person name="Stone C."/>
            <person name="Strader C."/>
            <person name="Tesfaye S."/>
            <person name="Thomson T."/>
            <person name="Thoulutsang Y."/>
            <person name="Thoulutsang D."/>
            <person name="Topham K."/>
            <person name="Topping I."/>
            <person name="Tsamla T."/>
            <person name="Vassiliev H."/>
            <person name="Vo A."/>
            <person name="Wangchuk T."/>
            <person name="Wangdi T."/>
            <person name="Weiand M."/>
            <person name="Wilkinson J."/>
            <person name="Wilson A."/>
            <person name="Yadav S."/>
            <person name="Young G."/>
            <person name="Yu Q."/>
            <person name="Zembek L."/>
            <person name="Zhong D."/>
            <person name="Zimmer A."/>
            <person name="Zwirko Z."/>
            <person name="Jaffe D.B."/>
            <person name="Alvarez P."/>
            <person name="Brockman W."/>
            <person name="Butler J."/>
            <person name="Chin C."/>
            <person name="Gnerre S."/>
            <person name="Grabherr M."/>
            <person name="Kleber M."/>
            <person name="Mauceli E."/>
            <person name="MacCallum I."/>
        </authorList>
    </citation>
    <scope>NUCLEOTIDE SEQUENCE [LARGE SCALE GENOMIC DNA]</scope>
    <source>
        <strain evidence="3">MSH-3 / Tucson 14011-0111.49</strain>
    </source>
</reference>
<dbReference type="EMBL" id="CH479238">
    <property type="protein sequence ID" value="EDW36774.1"/>
    <property type="molecule type" value="Genomic_DNA"/>
</dbReference>
<gene>
    <name evidence="2" type="primary">Dper\GL10998</name>
    <name evidence="2" type="ORF">Dper_GL10998</name>
</gene>
<keyword evidence="3" id="KW-1185">Reference proteome</keyword>
<protein>
    <submittedName>
        <fullName evidence="2">GL10998</fullName>
    </submittedName>
</protein>
<name>B4HA85_DROPE</name>
<proteinExistence type="predicted"/>
<dbReference type="AlphaFoldDB" id="B4HA85"/>
<sequence>MLQRCNPHLPTSDWKVVKVETSHGPTNKTVVVFNKDSLAPIEAAKGELHFGLSSVTIKVYTSDVAQAAPLVPPAIESRPTKPPPIVLPKVSNIAATLKEISQLIPVENFYMKTNPAGGLRIMCIDVNSYRTLQSHFRND</sequence>
<accession>B4HA85</accession>
<dbReference type="HOGENOM" id="CLU_1847223_0_0_1"/>
<dbReference type="InterPro" id="IPR031961">
    <property type="entry name" value="DUF4780"/>
</dbReference>